<evidence type="ECO:0000313" key="4">
    <source>
        <dbReference type="Proteomes" id="UP001634747"/>
    </source>
</evidence>
<accession>A0ABW9KL31</accession>
<keyword evidence="4" id="KW-1185">Reference proteome</keyword>
<proteinExistence type="predicted"/>
<feature type="chain" id="PRO_5045774505" description="Lipoprotein" evidence="2">
    <location>
        <begin position="20"/>
        <end position="258"/>
    </location>
</feature>
<name>A0ABW9KL31_9BACT</name>
<dbReference type="Proteomes" id="UP001634747">
    <property type="component" value="Unassembled WGS sequence"/>
</dbReference>
<protein>
    <recommendedName>
        <fullName evidence="5">Lipoprotein</fullName>
    </recommendedName>
</protein>
<organism evidence="3 4">
    <name type="scientific">Terriglobus aquaticus</name>
    <dbReference type="NCBI Taxonomy" id="940139"/>
    <lineage>
        <taxon>Bacteria</taxon>
        <taxon>Pseudomonadati</taxon>
        <taxon>Acidobacteriota</taxon>
        <taxon>Terriglobia</taxon>
        <taxon>Terriglobales</taxon>
        <taxon>Acidobacteriaceae</taxon>
        <taxon>Terriglobus</taxon>
    </lineage>
</organism>
<reference evidence="3 4" key="1">
    <citation type="submission" date="2024-12" db="EMBL/GenBank/DDBJ databases">
        <authorList>
            <person name="Lee Y."/>
        </authorList>
    </citation>
    <scope>NUCLEOTIDE SEQUENCE [LARGE SCALE GENOMIC DNA]</scope>
    <source>
        <strain evidence="3 4">03SUJ4</strain>
    </source>
</reference>
<evidence type="ECO:0008006" key="5">
    <source>
        <dbReference type="Google" id="ProtNLM"/>
    </source>
</evidence>
<feature type="signal peptide" evidence="2">
    <location>
        <begin position="1"/>
        <end position="19"/>
    </location>
</feature>
<comment type="caution">
    <text evidence="3">The sequence shown here is derived from an EMBL/GenBank/DDBJ whole genome shotgun (WGS) entry which is preliminary data.</text>
</comment>
<evidence type="ECO:0000313" key="3">
    <source>
        <dbReference type="EMBL" id="MFN2975270.1"/>
    </source>
</evidence>
<dbReference type="RefSeq" id="WP_263413200.1">
    <property type="nucleotide sequence ID" value="NZ_BAABBH010000001.1"/>
</dbReference>
<keyword evidence="2" id="KW-0732">Signal</keyword>
<evidence type="ECO:0000256" key="2">
    <source>
        <dbReference type="SAM" id="SignalP"/>
    </source>
</evidence>
<dbReference type="EMBL" id="JBJYXY010000001">
    <property type="protein sequence ID" value="MFN2975270.1"/>
    <property type="molecule type" value="Genomic_DNA"/>
</dbReference>
<evidence type="ECO:0000256" key="1">
    <source>
        <dbReference type="SAM" id="MobiDB-lite"/>
    </source>
</evidence>
<sequence>MRNVAIALLSVALSVPLAACLHGQADGGYTPSDGGGGGVLQSIYVPNFQNAPFTLTLHTEWSQTLRNGGTFTTVNTRPIFRDRAGRIYQERWTLVPKGSDIRSQMTLIQLDDPVAQKFYQCFVREKVCQISTSYMGLAHYDPNRLQSGPLKDNKGTFLHEDLGAASVVGMLVHNYRDTTTLNTGVLGNDAPMATVREFSYSADLGFDLASSLDSAQVGHQIFTVTDLNTNDPDPKYFQPPEGYKLIDRRKPAPTGQVR</sequence>
<gene>
    <name evidence="3" type="ORF">ACK2TP_05800</name>
</gene>
<feature type="region of interest" description="Disordered" evidence="1">
    <location>
        <begin position="228"/>
        <end position="258"/>
    </location>
</feature>